<dbReference type="Proteomes" id="UP000887300">
    <property type="component" value="Unassembled WGS sequence"/>
</dbReference>
<dbReference type="AlphaFoldDB" id="A0A8X8KAM4"/>
<reference evidence="1" key="1">
    <citation type="journal article" date="2021" name="ISME J.">
        <title>Genomic evolution of the class Acidithiobacillia: deep-branching Proteobacteria living in extreme acidic conditions.</title>
        <authorList>
            <person name="Moya-Beltran A."/>
            <person name="Beard S."/>
            <person name="Rojas-Villalobos C."/>
            <person name="Issotta F."/>
            <person name="Gallardo Y."/>
            <person name="Ulloa R."/>
            <person name="Giaveno A."/>
            <person name="Degli Esposti M."/>
            <person name="Johnson D.B."/>
            <person name="Quatrini R."/>
        </authorList>
    </citation>
    <scope>NUCLEOTIDE SEQUENCE</scope>
    <source>
        <strain evidence="1">DSM 583</strain>
    </source>
</reference>
<comment type="caution">
    <text evidence="1">The sequence shown here is derived from an EMBL/GenBank/DDBJ whole genome shotgun (WGS) entry which is preliminary data.</text>
</comment>
<accession>A0A8X8KAM4</accession>
<gene>
    <name evidence="1" type="ORF">HF568_11380</name>
</gene>
<sequence length="82" mass="9041">MTTVQQRPYDESVLQRLVDSGMHPVIARVYAARQSASDDGDGLTSVCMQPPMRDLARAAQRLARAIQRREPIAVIGDYDAAI</sequence>
<dbReference type="Gene3D" id="3.90.1640.30">
    <property type="match status" value="1"/>
</dbReference>
<evidence type="ECO:0000313" key="1">
    <source>
        <dbReference type="EMBL" id="MBU2723786.1"/>
    </source>
</evidence>
<proteinExistence type="predicted"/>
<organism evidence="1 2">
    <name type="scientific">Acidithiobacillus ferridurans</name>
    <dbReference type="NCBI Taxonomy" id="1232575"/>
    <lineage>
        <taxon>Bacteria</taxon>
        <taxon>Pseudomonadati</taxon>
        <taxon>Pseudomonadota</taxon>
        <taxon>Acidithiobacillia</taxon>
        <taxon>Acidithiobacillales</taxon>
        <taxon>Acidithiobacillaceae</taxon>
        <taxon>Acidithiobacillus</taxon>
    </lineage>
</organism>
<dbReference type="EMBL" id="JABBHS010000339">
    <property type="protein sequence ID" value="MBU2723786.1"/>
    <property type="molecule type" value="Genomic_DNA"/>
</dbReference>
<evidence type="ECO:0000313" key="2">
    <source>
        <dbReference type="Proteomes" id="UP000887300"/>
    </source>
</evidence>
<protein>
    <recommendedName>
        <fullName evidence="3">Single-stranded-DNA-specific exonuclease RecJ</fullName>
    </recommendedName>
</protein>
<dbReference type="RefSeq" id="WP_215886359.1">
    <property type="nucleotide sequence ID" value="NZ_CP134225.1"/>
</dbReference>
<evidence type="ECO:0008006" key="3">
    <source>
        <dbReference type="Google" id="ProtNLM"/>
    </source>
</evidence>
<name>A0A8X8KAM4_ACIFI</name>